<evidence type="ECO:0000256" key="1">
    <source>
        <dbReference type="ARBA" id="ARBA00004128"/>
    </source>
</evidence>
<dbReference type="Proteomes" id="UP001210211">
    <property type="component" value="Unassembled WGS sequence"/>
</dbReference>
<dbReference type="InterPro" id="IPR044880">
    <property type="entry name" value="NCX_ion-bd_dom_sf"/>
</dbReference>
<keyword evidence="6 13" id="KW-0109">Calcium transport</keyword>
<comment type="caution">
    <text evidence="16">The sequence shown here is derived from an EMBL/GenBank/DDBJ whole genome shotgun (WGS) entry which is preliminary data.</text>
</comment>
<evidence type="ECO:0000313" key="16">
    <source>
        <dbReference type="EMBL" id="KAJ3686161.1"/>
    </source>
</evidence>
<feature type="transmembrane region" description="Helical" evidence="13">
    <location>
        <begin position="158"/>
        <end position="183"/>
    </location>
</feature>
<dbReference type="PANTHER" id="PTHR31503:SF96">
    <property type="entry name" value="VACUOLAR CATION_PROTON EXCHANGER 1C"/>
    <property type="match status" value="1"/>
</dbReference>
<feature type="transmembrane region" description="Helical" evidence="13">
    <location>
        <begin position="195"/>
        <end position="215"/>
    </location>
</feature>
<keyword evidence="11 13" id="KW-0472">Membrane</keyword>
<dbReference type="InterPro" id="IPR004837">
    <property type="entry name" value="NaCa_Exmemb"/>
</dbReference>
<name>A0AAD5WCJ2_9POAL</name>
<comment type="subcellular location">
    <subcellularLocation>
        <location evidence="1">Vacuole membrane</location>
        <topology evidence="1">Multi-pass membrane protein</topology>
    </subcellularLocation>
</comment>
<evidence type="ECO:0000256" key="9">
    <source>
        <dbReference type="ARBA" id="ARBA00022989"/>
    </source>
</evidence>
<keyword evidence="8 13" id="KW-0106">Calcium</keyword>
<evidence type="ECO:0000259" key="15">
    <source>
        <dbReference type="Pfam" id="PF01699"/>
    </source>
</evidence>
<evidence type="ECO:0000256" key="5">
    <source>
        <dbReference type="ARBA" id="ARBA00022554"/>
    </source>
</evidence>
<feature type="domain" description="Sodium/calcium exchanger membrane region" evidence="15">
    <location>
        <begin position="279"/>
        <end position="417"/>
    </location>
</feature>
<dbReference type="GO" id="GO:0006874">
    <property type="term" value="P:intracellular calcium ion homeostasis"/>
    <property type="evidence" value="ECO:0007669"/>
    <property type="project" value="TreeGrafter"/>
</dbReference>
<keyword evidence="7 13" id="KW-0812">Transmembrane</keyword>
<feature type="transmembrane region" description="Helical" evidence="13">
    <location>
        <begin position="404"/>
        <end position="424"/>
    </location>
</feature>
<accession>A0AAD5WCJ2</accession>
<dbReference type="AlphaFoldDB" id="A0AAD5WCJ2"/>
<evidence type="ECO:0000256" key="3">
    <source>
        <dbReference type="ARBA" id="ARBA00022448"/>
    </source>
</evidence>
<dbReference type="FunFam" id="1.20.1420.30:FF:000008">
    <property type="entry name" value="Vacuolar cation/proton exchanger"/>
    <property type="match status" value="1"/>
</dbReference>
<dbReference type="EMBL" id="JAMRDG010000002">
    <property type="protein sequence ID" value="KAJ3686161.1"/>
    <property type="molecule type" value="Genomic_DNA"/>
</dbReference>
<evidence type="ECO:0000256" key="10">
    <source>
        <dbReference type="ARBA" id="ARBA00023065"/>
    </source>
</evidence>
<dbReference type="GO" id="GO:0009705">
    <property type="term" value="C:plant-type vacuole membrane"/>
    <property type="evidence" value="ECO:0007669"/>
    <property type="project" value="UniProtKB-ARBA"/>
</dbReference>
<evidence type="ECO:0000256" key="11">
    <source>
        <dbReference type="ARBA" id="ARBA00023136"/>
    </source>
</evidence>
<comment type="caution">
    <text evidence="13">Lacks conserved residue(s) required for the propagation of feature annotation.</text>
</comment>
<feature type="region of interest" description="Disordered" evidence="14">
    <location>
        <begin position="15"/>
        <end position="35"/>
    </location>
</feature>
<feature type="transmembrane region" description="Helical" evidence="13">
    <location>
        <begin position="271"/>
        <end position="294"/>
    </location>
</feature>
<dbReference type="InterPro" id="IPR004713">
    <property type="entry name" value="CaH_exchang"/>
</dbReference>
<evidence type="ECO:0000256" key="6">
    <source>
        <dbReference type="ARBA" id="ARBA00022568"/>
    </source>
</evidence>
<feature type="transmembrane region" description="Helical" evidence="13">
    <location>
        <begin position="349"/>
        <end position="369"/>
    </location>
</feature>
<feature type="transmembrane region" description="Helical" evidence="13">
    <location>
        <begin position="314"/>
        <end position="337"/>
    </location>
</feature>
<evidence type="ECO:0000256" key="7">
    <source>
        <dbReference type="ARBA" id="ARBA00022692"/>
    </source>
</evidence>
<evidence type="ECO:0000256" key="13">
    <source>
        <dbReference type="RuleBase" id="RU365028"/>
    </source>
</evidence>
<dbReference type="PANTHER" id="PTHR31503">
    <property type="entry name" value="VACUOLAR CALCIUM ION TRANSPORTER"/>
    <property type="match status" value="1"/>
</dbReference>
<protein>
    <recommendedName>
        <fullName evidence="13">Vacuolar cation/proton exchanger</fullName>
    </recommendedName>
</protein>
<dbReference type="GO" id="GO:0015369">
    <property type="term" value="F:calcium:proton antiporter activity"/>
    <property type="evidence" value="ECO:0007669"/>
    <property type="project" value="UniProtKB-UniRule"/>
</dbReference>
<feature type="transmembrane region" description="Helical" evidence="13">
    <location>
        <begin position="125"/>
        <end position="146"/>
    </location>
</feature>
<sequence>MEADTSALLESGLLCNGEKNSSSPSTSTSSSPLIERKQSESEVIVQRTKMAYSTLFKQLLANLHEVFLGTRLYPLFSAVPFAIVAQAYWPGSAWVFALSLVGLIPLAERVSFLSEQIAYSTGPTVGGLLNATCGNAPELILALLALHNDKIDVLKWSLLGSVLSNLLLVLGSSLLCGGLFNMGKERAFDRKQADVTLSLMLLGLICHGLIVTYKYNTVTGESMTASGTVLVFSRLCGILMLVAYAGCLFFQLNTHRQLFLEQEDESDEEDVPVIGFTSAIIWLLGMTIMIAILSEYIVGTIEVASESWGIPVRFISVILLPIAGNAAEHAGAIIFALKNKIDITLGVSIGSATQISMFVMPLTLIVAWVKGVNMGLDFSLLETASLAMAIFVTAFILQDKKWHYMKGLVLVLCYIVIGACFFMKDPSA</sequence>
<dbReference type="Gene3D" id="1.20.1420.30">
    <property type="entry name" value="NCX, central ion-binding region"/>
    <property type="match status" value="1"/>
</dbReference>
<reference evidence="16 17" key="1">
    <citation type="journal article" date="2022" name="Cell">
        <title>Repeat-based holocentromeres influence genome architecture and karyotype evolution.</title>
        <authorList>
            <person name="Hofstatter P.G."/>
            <person name="Thangavel G."/>
            <person name="Lux T."/>
            <person name="Neumann P."/>
            <person name="Vondrak T."/>
            <person name="Novak P."/>
            <person name="Zhang M."/>
            <person name="Costa L."/>
            <person name="Castellani M."/>
            <person name="Scott A."/>
            <person name="Toegelov H."/>
            <person name="Fuchs J."/>
            <person name="Mata-Sucre Y."/>
            <person name="Dias Y."/>
            <person name="Vanzela A.L.L."/>
            <person name="Huettel B."/>
            <person name="Almeida C.C.S."/>
            <person name="Simkova H."/>
            <person name="Souza G."/>
            <person name="Pedrosa-Harand A."/>
            <person name="Macas J."/>
            <person name="Mayer K.F.X."/>
            <person name="Houben A."/>
            <person name="Marques A."/>
        </authorList>
    </citation>
    <scope>NUCLEOTIDE SEQUENCE [LARGE SCALE GENOMIC DNA]</scope>
    <source>
        <strain evidence="16">RhyTen1mFocal</strain>
    </source>
</reference>
<dbReference type="InterPro" id="IPR004798">
    <property type="entry name" value="CAX-like"/>
</dbReference>
<evidence type="ECO:0000256" key="14">
    <source>
        <dbReference type="SAM" id="MobiDB-lite"/>
    </source>
</evidence>
<comment type="similarity">
    <text evidence="2">Belongs to the Ca(2+):cation antiporter (CaCA) (TC 2.A.19) family. Cation/proton exchanger (CAX) subfamily.</text>
</comment>
<feature type="compositionally biased region" description="Low complexity" evidence="14">
    <location>
        <begin position="21"/>
        <end position="32"/>
    </location>
</feature>
<keyword evidence="4 13" id="KW-0050">Antiport</keyword>
<gene>
    <name evidence="16" type="ORF">LUZ61_015325</name>
</gene>
<feature type="transmembrane region" description="Helical" evidence="13">
    <location>
        <begin position="375"/>
        <end position="397"/>
    </location>
</feature>
<evidence type="ECO:0000313" key="17">
    <source>
        <dbReference type="Proteomes" id="UP001210211"/>
    </source>
</evidence>
<evidence type="ECO:0000256" key="8">
    <source>
        <dbReference type="ARBA" id="ARBA00022837"/>
    </source>
</evidence>
<keyword evidence="3 13" id="KW-0813">Transport</keyword>
<keyword evidence="17" id="KW-1185">Reference proteome</keyword>
<keyword evidence="10 13" id="KW-0406">Ion transport</keyword>
<keyword evidence="9 13" id="KW-1133">Transmembrane helix</keyword>
<dbReference type="NCBIfam" id="TIGR00846">
    <property type="entry name" value="caca2"/>
    <property type="match status" value="1"/>
</dbReference>
<evidence type="ECO:0000256" key="12">
    <source>
        <dbReference type="ARBA" id="ARBA00025327"/>
    </source>
</evidence>
<evidence type="ECO:0000256" key="2">
    <source>
        <dbReference type="ARBA" id="ARBA00008248"/>
    </source>
</evidence>
<evidence type="ECO:0000256" key="4">
    <source>
        <dbReference type="ARBA" id="ARBA00022449"/>
    </source>
</evidence>
<dbReference type="NCBIfam" id="TIGR00378">
    <property type="entry name" value="cax"/>
    <property type="match status" value="1"/>
</dbReference>
<dbReference type="Pfam" id="PF01699">
    <property type="entry name" value="Na_Ca_ex"/>
    <property type="match status" value="2"/>
</dbReference>
<keyword evidence="5 13" id="KW-0926">Vacuole</keyword>
<comment type="function">
    <text evidence="12 13">Vacuolar cation/proton exchanger (CAX). Translocates Ca(2+) and other metal ions into vacuoles using the proton gradient formed by H(+)-ATPase and H(+)-pyrophosphatase.</text>
</comment>
<feature type="transmembrane region" description="Helical" evidence="13">
    <location>
        <begin position="227"/>
        <end position="250"/>
    </location>
</feature>
<organism evidence="16 17">
    <name type="scientific">Rhynchospora tenuis</name>
    <dbReference type="NCBI Taxonomy" id="198213"/>
    <lineage>
        <taxon>Eukaryota</taxon>
        <taxon>Viridiplantae</taxon>
        <taxon>Streptophyta</taxon>
        <taxon>Embryophyta</taxon>
        <taxon>Tracheophyta</taxon>
        <taxon>Spermatophyta</taxon>
        <taxon>Magnoliopsida</taxon>
        <taxon>Liliopsida</taxon>
        <taxon>Poales</taxon>
        <taxon>Cyperaceae</taxon>
        <taxon>Cyperoideae</taxon>
        <taxon>Rhynchosporeae</taxon>
        <taxon>Rhynchospora</taxon>
    </lineage>
</organism>
<feature type="domain" description="Sodium/calcium exchanger membrane region" evidence="15">
    <location>
        <begin position="92"/>
        <end position="252"/>
    </location>
</feature>
<proteinExistence type="inferred from homology"/>